<comment type="similarity">
    <text evidence="1">Belongs to the amidase family.</text>
</comment>
<evidence type="ECO:0000259" key="2">
    <source>
        <dbReference type="Pfam" id="PF01425"/>
    </source>
</evidence>
<dbReference type="EMBL" id="QXTG01000001">
    <property type="protein sequence ID" value="RIX31027.1"/>
    <property type="molecule type" value="Genomic_DNA"/>
</dbReference>
<proteinExistence type="inferred from homology"/>
<dbReference type="PANTHER" id="PTHR11895:SF7">
    <property type="entry name" value="GLUTAMYL-TRNA(GLN) AMIDOTRANSFERASE SUBUNIT A, MITOCHONDRIAL"/>
    <property type="match status" value="1"/>
</dbReference>
<dbReference type="GO" id="GO:0003824">
    <property type="term" value="F:catalytic activity"/>
    <property type="evidence" value="ECO:0007669"/>
    <property type="project" value="InterPro"/>
</dbReference>
<sequence>MAFSLHQLTAQEQWDWIRRGDATSLELVQHHLDRIERLDPALGAFARVDRDAALATAAAVDEAGQGAAPLGGVPIAEKELVRRVGAVWGASRLFADEVVAESDEVAAATDATGAVVLGATTAPEFGLTGFTEPAGRPPARNPWDLQTGAGGSSGGAAAAVAAGLAPFAVGSDGGGSIRIPAAWCGVVGIKPSRGRVPAQGGQGSLAGLVTAGPIARTVADAAMLLDALVRPHGRTRSAGYATAPGGEDEPFLGEAVRGEGRYSVGVLEGSVWDDAVDVRLDAGIAAAVERTSGLLDVLGHGLEPVRLPGEAYPEFFRVLWQAGAATIPARTDAQLARLEPYTRELVERGRALPAERVVAALLAAAAFERRTIAAFAPFDAVLTPTTALPPRPIGWYAEDGAGADAEFDRQVQAAPYTSFVNVAGLPAITVPIGATDEGAPSGVQLIGRPGGEAALLAIARQLERRVGWARRHPPAFW</sequence>
<keyword evidence="4" id="KW-1185">Reference proteome</keyword>
<evidence type="ECO:0000313" key="4">
    <source>
        <dbReference type="Proteomes" id="UP000265742"/>
    </source>
</evidence>
<dbReference type="InterPro" id="IPR023631">
    <property type="entry name" value="Amidase_dom"/>
</dbReference>
<dbReference type="Pfam" id="PF01425">
    <property type="entry name" value="Amidase"/>
    <property type="match status" value="1"/>
</dbReference>
<dbReference type="Proteomes" id="UP000265742">
    <property type="component" value="Unassembled WGS sequence"/>
</dbReference>
<accession>A0A3A1U6E8</accession>
<dbReference type="OrthoDB" id="5175573at2"/>
<dbReference type="SUPFAM" id="SSF75304">
    <property type="entry name" value="Amidase signature (AS) enzymes"/>
    <property type="match status" value="1"/>
</dbReference>
<dbReference type="PANTHER" id="PTHR11895">
    <property type="entry name" value="TRANSAMIDASE"/>
    <property type="match status" value="1"/>
</dbReference>
<dbReference type="InterPro" id="IPR020556">
    <property type="entry name" value="Amidase_CS"/>
</dbReference>
<evidence type="ECO:0000256" key="1">
    <source>
        <dbReference type="ARBA" id="ARBA00009199"/>
    </source>
</evidence>
<dbReference type="AlphaFoldDB" id="A0A3A1U6E8"/>
<reference evidence="4" key="1">
    <citation type="submission" date="2018-09" db="EMBL/GenBank/DDBJ databases">
        <authorList>
            <person name="Kim I."/>
        </authorList>
    </citation>
    <scope>NUCLEOTIDE SEQUENCE [LARGE SCALE GENOMIC DNA]</scope>
    <source>
        <strain evidence="4">DD4a</strain>
    </source>
</reference>
<gene>
    <name evidence="3" type="ORF">D1781_06540</name>
</gene>
<organism evidence="3 4">
    <name type="scientific">Amnibacterium setariae</name>
    <dbReference type="NCBI Taxonomy" id="2306585"/>
    <lineage>
        <taxon>Bacteria</taxon>
        <taxon>Bacillati</taxon>
        <taxon>Actinomycetota</taxon>
        <taxon>Actinomycetes</taxon>
        <taxon>Micrococcales</taxon>
        <taxon>Microbacteriaceae</taxon>
        <taxon>Amnibacterium</taxon>
    </lineage>
</organism>
<dbReference type="RefSeq" id="WP_119481389.1">
    <property type="nucleotide sequence ID" value="NZ_QXTG01000001.1"/>
</dbReference>
<comment type="caution">
    <text evidence="3">The sequence shown here is derived from an EMBL/GenBank/DDBJ whole genome shotgun (WGS) entry which is preliminary data.</text>
</comment>
<dbReference type="Gene3D" id="3.90.1300.10">
    <property type="entry name" value="Amidase signature (AS) domain"/>
    <property type="match status" value="1"/>
</dbReference>
<dbReference type="InterPro" id="IPR036928">
    <property type="entry name" value="AS_sf"/>
</dbReference>
<feature type="domain" description="Amidase" evidence="2">
    <location>
        <begin position="26"/>
        <end position="456"/>
    </location>
</feature>
<dbReference type="InterPro" id="IPR000120">
    <property type="entry name" value="Amidase"/>
</dbReference>
<evidence type="ECO:0000313" key="3">
    <source>
        <dbReference type="EMBL" id="RIX31027.1"/>
    </source>
</evidence>
<protein>
    <submittedName>
        <fullName evidence="3">Amidase</fullName>
    </submittedName>
</protein>
<dbReference type="PROSITE" id="PS00571">
    <property type="entry name" value="AMIDASES"/>
    <property type="match status" value="1"/>
</dbReference>
<name>A0A3A1U6E8_9MICO</name>